<dbReference type="GO" id="GO:0015288">
    <property type="term" value="F:porin activity"/>
    <property type="evidence" value="ECO:0007669"/>
    <property type="project" value="TreeGrafter"/>
</dbReference>
<dbReference type="InterPro" id="IPR003423">
    <property type="entry name" value="OMP_efflux"/>
</dbReference>
<keyword evidence="3" id="KW-0813">Transport</keyword>
<dbReference type="Proteomes" id="UP000463939">
    <property type="component" value="Chromosome"/>
</dbReference>
<evidence type="ECO:0000256" key="7">
    <source>
        <dbReference type="ARBA" id="ARBA00023237"/>
    </source>
</evidence>
<keyword evidence="7" id="KW-0998">Cell outer membrane</keyword>
<dbReference type="PANTHER" id="PTHR30026:SF20">
    <property type="entry name" value="OUTER MEMBRANE PROTEIN TOLC"/>
    <property type="match status" value="1"/>
</dbReference>
<dbReference type="SUPFAM" id="SSF56954">
    <property type="entry name" value="Outer membrane efflux proteins (OEP)"/>
    <property type="match status" value="1"/>
</dbReference>
<sequence length="474" mass="50753">MNLHIKYQPVLSAVALAIALLPYTPAHADSLNLTQEETLSPPLSFNECVEIALKQNFDLISSRAQIDQAQSGLDQAQANRMPKLTASINAMGSNDAMNAFGMKLSQRTATFNDFGANQFDPNNLNVAPTSLNYPGFVTNVNTRLEVQIPVYTGGMISNGIKQAQAYIKAARNGDIAARQQVIFHVLQAYQGVHTARAYLVVSKQAEAAADSQVNMMEKLVKGGVIVKSDLLSGQVRLQDIRIQRMQAENAVSNALDQLHLLLGMPLTAPLNVGASVDIKPTTMTTEALRQTAIANNPGVNALRQQVEASAANIGMAKAAYKPQVGLMLRQDWNDPTLGFSANSYTVGGTVSWTAFDGGVTSAGVARARAAQTAITAKLAQAEAGVAYQVEDARRKASEAEQRLSARHLGEEQATEAASLVNKRYINGVATITEQLAAQAQLDKARADVVAAEYDVAIQRANLKLVLGQLEAEQL</sequence>
<keyword evidence="8" id="KW-0732">Signal</keyword>
<dbReference type="Gene3D" id="1.20.1600.10">
    <property type="entry name" value="Outer membrane efflux proteins (OEP)"/>
    <property type="match status" value="1"/>
</dbReference>
<dbReference type="KEGG" id="sniv:SFSGTM_08180"/>
<comment type="similarity">
    <text evidence="2">Belongs to the outer membrane factor (OMF) (TC 1.B.17) family.</text>
</comment>
<feature type="chain" id="PRO_5032534331" evidence="8">
    <location>
        <begin position="29"/>
        <end position="474"/>
    </location>
</feature>
<evidence type="ECO:0000313" key="9">
    <source>
        <dbReference type="EMBL" id="BBP00110.1"/>
    </source>
</evidence>
<proteinExistence type="inferred from homology"/>
<evidence type="ECO:0000256" key="4">
    <source>
        <dbReference type="ARBA" id="ARBA00022452"/>
    </source>
</evidence>
<evidence type="ECO:0000256" key="6">
    <source>
        <dbReference type="ARBA" id="ARBA00023136"/>
    </source>
</evidence>
<dbReference type="InterPro" id="IPR051906">
    <property type="entry name" value="TolC-like"/>
</dbReference>
<dbReference type="GO" id="GO:0009279">
    <property type="term" value="C:cell outer membrane"/>
    <property type="evidence" value="ECO:0007669"/>
    <property type="project" value="UniProtKB-SubCell"/>
</dbReference>
<comment type="subcellular location">
    <subcellularLocation>
        <location evidence="1">Cell outer membrane</location>
    </subcellularLocation>
</comment>
<evidence type="ECO:0000256" key="3">
    <source>
        <dbReference type="ARBA" id="ARBA00022448"/>
    </source>
</evidence>
<dbReference type="AlphaFoldDB" id="A0A809SGP6"/>
<dbReference type="GO" id="GO:0015562">
    <property type="term" value="F:efflux transmembrane transporter activity"/>
    <property type="evidence" value="ECO:0007669"/>
    <property type="project" value="InterPro"/>
</dbReference>
<gene>
    <name evidence="9" type="primary">rsaFb</name>
    <name evidence="9" type="ORF">SFSGTM_08180</name>
</gene>
<accession>A0A809SGP6</accession>
<evidence type="ECO:0000256" key="2">
    <source>
        <dbReference type="ARBA" id="ARBA00007613"/>
    </source>
</evidence>
<name>A0A809SGP6_9PROT</name>
<organism evidence="9 10">
    <name type="scientific">Sulfuriferula nivalis</name>
    <dbReference type="NCBI Taxonomy" id="2675298"/>
    <lineage>
        <taxon>Bacteria</taxon>
        <taxon>Pseudomonadati</taxon>
        <taxon>Pseudomonadota</taxon>
        <taxon>Betaproteobacteria</taxon>
        <taxon>Nitrosomonadales</taxon>
        <taxon>Sulfuricellaceae</taxon>
        <taxon>Sulfuriferula</taxon>
    </lineage>
</organism>
<dbReference type="EMBL" id="AP021881">
    <property type="protein sequence ID" value="BBP00110.1"/>
    <property type="molecule type" value="Genomic_DNA"/>
</dbReference>
<evidence type="ECO:0000313" key="10">
    <source>
        <dbReference type="Proteomes" id="UP000463939"/>
    </source>
</evidence>
<feature type="signal peptide" evidence="8">
    <location>
        <begin position="1"/>
        <end position="28"/>
    </location>
</feature>
<keyword evidence="6" id="KW-0472">Membrane</keyword>
<protein>
    <submittedName>
        <fullName evidence="9">Membrane protein</fullName>
    </submittedName>
</protein>
<dbReference type="RefSeq" id="WP_162084077.1">
    <property type="nucleotide sequence ID" value="NZ_AP021881.1"/>
</dbReference>
<keyword evidence="5" id="KW-0812">Transmembrane</keyword>
<keyword evidence="10" id="KW-1185">Reference proteome</keyword>
<reference evidence="10" key="1">
    <citation type="submission" date="2019-11" db="EMBL/GenBank/DDBJ databases">
        <title>Isolation and characterization of a novel species in the genus Sulfuriferula.</title>
        <authorList>
            <person name="Mochizuki J."/>
            <person name="Kojima H."/>
            <person name="Fukui M."/>
        </authorList>
    </citation>
    <scope>NUCLEOTIDE SEQUENCE [LARGE SCALE GENOMIC DNA]</scope>
    <source>
        <strain evidence="10">SGTM</strain>
    </source>
</reference>
<keyword evidence="4" id="KW-1134">Transmembrane beta strand</keyword>
<dbReference type="Pfam" id="PF02321">
    <property type="entry name" value="OEP"/>
    <property type="match status" value="2"/>
</dbReference>
<dbReference type="GO" id="GO:1990281">
    <property type="term" value="C:efflux pump complex"/>
    <property type="evidence" value="ECO:0007669"/>
    <property type="project" value="TreeGrafter"/>
</dbReference>
<dbReference type="PANTHER" id="PTHR30026">
    <property type="entry name" value="OUTER MEMBRANE PROTEIN TOLC"/>
    <property type="match status" value="1"/>
</dbReference>
<evidence type="ECO:0000256" key="1">
    <source>
        <dbReference type="ARBA" id="ARBA00004442"/>
    </source>
</evidence>
<evidence type="ECO:0000256" key="5">
    <source>
        <dbReference type="ARBA" id="ARBA00022692"/>
    </source>
</evidence>
<evidence type="ECO:0000256" key="8">
    <source>
        <dbReference type="SAM" id="SignalP"/>
    </source>
</evidence>